<sequence length="808" mass="86480">MRVECGTVRRAWLLATTFLMVAAAGAMGVSPADAQATVQAAYAFDIPAKPIRAAMNDIVRVTGIDVVFRETPAASRLGNPVRGSLTASQAVATLLGNTGLAYRFSNPTTVEIFDPASSSVGSAPDGAISLDTIQVEGSGTLPAPYAGGQVATGGTLGVLGVRDVMDTPFTVANYTSKLIDDQNAQSIADVVKNDPAIRNVEPTNTGNANYYLIRGIQVGNGAVAFGGLFGVAPNSQSTLAGIERVEVLKGPGAFLTGLSPSGVGGVINLVPKRAGDDPLTELTTTYITDTQFGAHLDIGRRFGENKEWGVRGNLLYRDGDTPVSDQSQELMNATLGIDYKGEKLRLALDLGTQILNTDRMNNTVTLAAKAQVPRPPSPEDGWVSPWNYSDFRDNYGMISAEYDVTDNIMVYAKAGIDTTDWDQAVESGTNLQYNGDFTANAYRYLIDIERQSGETGVRASFDTGPVAHQLALSASAYTATRWSAPQPAGFPIKTSSNIYNPTFSPEPVIPTMVMGPQSETSFSSYALADTLSMLDERLQVTLGLRQQYVEVDNFNTTTGILASSYSSDALTPMVAVLVKPWERVSLYASYIEGLTAGQVVPVAYANGGDVLPPFTTKQYEAGIKVDWGTLLTTLSFFHTTQASGIANTATNTFTADGETVYRGIEFDVAGEIAPWLRILGGFVLLDAEMTQTDKGLYNGNDAPGAPPVTATLGVEWDPSFVENLTLFGRMNFTGSSYVDAGNTQKLASWTTFDFGARYTIEREGHEPIIVQANLINAFNEAYWTTYPGFNLLYSGEPRTLAISTVFKF</sequence>
<evidence type="ECO:0000256" key="7">
    <source>
        <dbReference type="ARBA" id="ARBA00022729"/>
    </source>
</evidence>
<dbReference type="InterPro" id="IPR010917">
    <property type="entry name" value="TonB_rcpt_CS"/>
</dbReference>
<evidence type="ECO:0000313" key="21">
    <source>
        <dbReference type="Proteomes" id="UP001597299"/>
    </source>
</evidence>
<evidence type="ECO:0000256" key="17">
    <source>
        <dbReference type="SAM" id="SignalP"/>
    </source>
</evidence>
<dbReference type="Gene3D" id="2.40.170.20">
    <property type="entry name" value="TonB-dependent receptor, beta-barrel domain"/>
    <property type="match status" value="1"/>
</dbReference>
<evidence type="ECO:0000256" key="16">
    <source>
        <dbReference type="RuleBase" id="RU003357"/>
    </source>
</evidence>
<feature type="short sequence motif" description="TonB C-terminal box" evidence="15">
    <location>
        <begin position="791"/>
        <end position="808"/>
    </location>
</feature>
<keyword evidence="5" id="KW-0410">Iron transport</keyword>
<proteinExistence type="inferred from homology"/>
<feature type="chain" id="PRO_5047344714" evidence="17">
    <location>
        <begin position="35"/>
        <end position="808"/>
    </location>
</feature>
<keyword evidence="9" id="KW-0406">Ion transport</keyword>
<evidence type="ECO:0000256" key="11">
    <source>
        <dbReference type="ARBA" id="ARBA00023136"/>
    </source>
</evidence>
<evidence type="ECO:0000256" key="4">
    <source>
        <dbReference type="ARBA" id="ARBA00022452"/>
    </source>
</evidence>
<keyword evidence="3 14" id="KW-0813">Transport</keyword>
<comment type="similarity">
    <text evidence="2 14 16">Belongs to the TonB-dependent receptor family.</text>
</comment>
<dbReference type="PROSITE" id="PS01156">
    <property type="entry name" value="TONB_DEPENDENT_REC_2"/>
    <property type="match status" value="1"/>
</dbReference>
<evidence type="ECO:0000256" key="3">
    <source>
        <dbReference type="ARBA" id="ARBA00022448"/>
    </source>
</evidence>
<dbReference type="PANTHER" id="PTHR32552">
    <property type="entry name" value="FERRICHROME IRON RECEPTOR-RELATED"/>
    <property type="match status" value="1"/>
</dbReference>
<keyword evidence="10 16" id="KW-0798">TonB box</keyword>
<organism evidence="20 21">
    <name type="scientific">Ancylobacter oerskovii</name>
    <dbReference type="NCBI Taxonomy" id="459519"/>
    <lineage>
        <taxon>Bacteria</taxon>
        <taxon>Pseudomonadati</taxon>
        <taxon>Pseudomonadota</taxon>
        <taxon>Alphaproteobacteria</taxon>
        <taxon>Hyphomicrobiales</taxon>
        <taxon>Xanthobacteraceae</taxon>
        <taxon>Ancylobacter</taxon>
    </lineage>
</organism>
<gene>
    <name evidence="20" type="ORF">ACFSNC_04395</name>
</gene>
<evidence type="ECO:0000256" key="14">
    <source>
        <dbReference type="PROSITE-ProRule" id="PRU01360"/>
    </source>
</evidence>
<dbReference type="PANTHER" id="PTHR32552:SF82">
    <property type="entry name" value="FCUA PROTEIN"/>
    <property type="match status" value="1"/>
</dbReference>
<dbReference type="Gene3D" id="3.55.50.30">
    <property type="match status" value="1"/>
</dbReference>
<evidence type="ECO:0000259" key="19">
    <source>
        <dbReference type="Pfam" id="PF07715"/>
    </source>
</evidence>
<keyword evidence="6 14" id="KW-0812">Transmembrane</keyword>
<evidence type="ECO:0000256" key="2">
    <source>
        <dbReference type="ARBA" id="ARBA00009810"/>
    </source>
</evidence>
<comment type="caution">
    <text evidence="20">The sequence shown here is derived from an EMBL/GenBank/DDBJ whole genome shotgun (WGS) entry which is preliminary data.</text>
</comment>
<keyword evidence="13 14" id="KW-0998">Cell outer membrane</keyword>
<feature type="signal peptide" evidence="17">
    <location>
        <begin position="1"/>
        <end position="34"/>
    </location>
</feature>
<keyword evidence="7 17" id="KW-0732">Signal</keyword>
<keyword evidence="8" id="KW-0408">Iron</keyword>
<dbReference type="CDD" id="cd01347">
    <property type="entry name" value="ligand_gated_channel"/>
    <property type="match status" value="1"/>
</dbReference>
<evidence type="ECO:0000256" key="8">
    <source>
        <dbReference type="ARBA" id="ARBA00023004"/>
    </source>
</evidence>
<evidence type="ECO:0000259" key="18">
    <source>
        <dbReference type="Pfam" id="PF00593"/>
    </source>
</evidence>
<dbReference type="Pfam" id="PF07715">
    <property type="entry name" value="Plug"/>
    <property type="match status" value="1"/>
</dbReference>
<dbReference type="Pfam" id="PF00593">
    <property type="entry name" value="TonB_dep_Rec_b-barrel"/>
    <property type="match status" value="1"/>
</dbReference>
<dbReference type="InterPro" id="IPR012910">
    <property type="entry name" value="Plug_dom"/>
</dbReference>
<dbReference type="EMBL" id="JBHUHD010000001">
    <property type="protein sequence ID" value="MFD2139631.1"/>
    <property type="molecule type" value="Genomic_DNA"/>
</dbReference>
<keyword evidence="12 20" id="KW-0675">Receptor</keyword>
<feature type="domain" description="TonB-dependent receptor-like beta-barrel" evidence="18">
    <location>
        <begin position="369"/>
        <end position="776"/>
    </location>
</feature>
<accession>A0ABW4YTM0</accession>
<dbReference type="InterPro" id="IPR010105">
    <property type="entry name" value="TonB_sidphr_rcpt"/>
</dbReference>
<evidence type="ECO:0000256" key="9">
    <source>
        <dbReference type="ARBA" id="ARBA00023065"/>
    </source>
</evidence>
<feature type="domain" description="TonB-dependent receptor plug" evidence="19">
    <location>
        <begin position="164"/>
        <end position="262"/>
    </location>
</feature>
<dbReference type="PROSITE" id="PS52016">
    <property type="entry name" value="TONB_DEPENDENT_REC_3"/>
    <property type="match status" value="1"/>
</dbReference>
<dbReference type="RefSeq" id="WP_213352020.1">
    <property type="nucleotide sequence ID" value="NZ_JAHBGB010000019.1"/>
</dbReference>
<evidence type="ECO:0000256" key="15">
    <source>
        <dbReference type="PROSITE-ProRule" id="PRU10144"/>
    </source>
</evidence>
<evidence type="ECO:0000256" key="12">
    <source>
        <dbReference type="ARBA" id="ARBA00023170"/>
    </source>
</evidence>
<keyword evidence="4 14" id="KW-1134">Transmembrane beta strand</keyword>
<dbReference type="NCBIfam" id="TIGR01783">
    <property type="entry name" value="TonB-siderophor"/>
    <property type="match status" value="1"/>
</dbReference>
<dbReference type="InterPro" id="IPR037066">
    <property type="entry name" value="Plug_dom_sf"/>
</dbReference>
<evidence type="ECO:0000256" key="13">
    <source>
        <dbReference type="ARBA" id="ARBA00023237"/>
    </source>
</evidence>
<dbReference type="InterPro" id="IPR039426">
    <property type="entry name" value="TonB-dep_rcpt-like"/>
</dbReference>
<dbReference type="Gene3D" id="2.170.130.10">
    <property type="entry name" value="TonB-dependent receptor, plug domain"/>
    <property type="match status" value="1"/>
</dbReference>
<evidence type="ECO:0000256" key="6">
    <source>
        <dbReference type="ARBA" id="ARBA00022692"/>
    </source>
</evidence>
<evidence type="ECO:0000313" key="20">
    <source>
        <dbReference type="EMBL" id="MFD2139631.1"/>
    </source>
</evidence>
<dbReference type="InterPro" id="IPR036942">
    <property type="entry name" value="Beta-barrel_TonB_sf"/>
</dbReference>
<keyword evidence="11 14" id="KW-0472">Membrane</keyword>
<evidence type="ECO:0000256" key="5">
    <source>
        <dbReference type="ARBA" id="ARBA00022496"/>
    </source>
</evidence>
<keyword evidence="21" id="KW-1185">Reference proteome</keyword>
<evidence type="ECO:0000256" key="10">
    <source>
        <dbReference type="ARBA" id="ARBA00023077"/>
    </source>
</evidence>
<evidence type="ECO:0000256" key="1">
    <source>
        <dbReference type="ARBA" id="ARBA00004571"/>
    </source>
</evidence>
<dbReference type="SUPFAM" id="SSF56935">
    <property type="entry name" value="Porins"/>
    <property type="match status" value="1"/>
</dbReference>
<comment type="subcellular location">
    <subcellularLocation>
        <location evidence="1 14">Cell outer membrane</location>
        <topology evidence="1 14">Multi-pass membrane protein</topology>
    </subcellularLocation>
</comment>
<dbReference type="Proteomes" id="UP001597299">
    <property type="component" value="Unassembled WGS sequence"/>
</dbReference>
<name>A0ABW4YTM0_9HYPH</name>
<dbReference type="InterPro" id="IPR000531">
    <property type="entry name" value="Beta-barrel_TonB"/>
</dbReference>
<protein>
    <submittedName>
        <fullName evidence="20">TonB-dependent receptor</fullName>
    </submittedName>
</protein>
<reference evidence="21" key="1">
    <citation type="journal article" date="2019" name="Int. J. Syst. Evol. Microbiol.">
        <title>The Global Catalogue of Microorganisms (GCM) 10K type strain sequencing project: providing services to taxonomists for standard genome sequencing and annotation.</title>
        <authorList>
            <consortium name="The Broad Institute Genomics Platform"/>
            <consortium name="The Broad Institute Genome Sequencing Center for Infectious Disease"/>
            <person name="Wu L."/>
            <person name="Ma J."/>
        </authorList>
    </citation>
    <scope>NUCLEOTIDE SEQUENCE [LARGE SCALE GENOMIC DNA]</scope>
    <source>
        <strain evidence="21">CCM 7435</strain>
    </source>
</reference>